<dbReference type="PANTHER" id="PTHR24321:SF8">
    <property type="entry name" value="ESTRADIOL 17-BETA-DEHYDROGENASE 8-RELATED"/>
    <property type="match status" value="1"/>
</dbReference>
<dbReference type="PRINTS" id="PR00081">
    <property type="entry name" value="GDHRDH"/>
</dbReference>
<evidence type="ECO:0000313" key="6">
    <source>
        <dbReference type="Proteomes" id="UP000280008"/>
    </source>
</evidence>
<name>A0A495IJM2_9MICO</name>
<organism evidence="5 6">
    <name type="scientific">Frondihabitans australicus</name>
    <dbReference type="NCBI Taxonomy" id="386892"/>
    <lineage>
        <taxon>Bacteria</taxon>
        <taxon>Bacillati</taxon>
        <taxon>Actinomycetota</taxon>
        <taxon>Actinomycetes</taxon>
        <taxon>Micrococcales</taxon>
        <taxon>Microbacteriaceae</taxon>
        <taxon>Frondihabitans</taxon>
    </lineage>
</organism>
<proteinExistence type="inferred from homology"/>
<dbReference type="PANTHER" id="PTHR24321">
    <property type="entry name" value="DEHYDROGENASES, SHORT CHAIN"/>
    <property type="match status" value="1"/>
</dbReference>
<dbReference type="Pfam" id="PF13561">
    <property type="entry name" value="adh_short_C2"/>
    <property type="match status" value="1"/>
</dbReference>
<protein>
    <submittedName>
        <fullName evidence="5">NAD(P)-dependent dehydrogenase (Short-subunit alcohol dehydrogenase family)</fullName>
    </submittedName>
</protein>
<sequence>MSRFTGKTAIVTGGASGIGRATSLRIASEGGNVVIADVQQELGEKVAADIAATGGSAHFVHLDVTDAGAWDAAVATTVSAFGGLDVLVNNAGIGDNALIEDTSIETYDKVTAVTQKSVFLGMKAASAALKNGGGAVVNISSIFGISGGFGVSPAYHAAKGAVRILTKNTALAWAKEGVRVNSVHPGFIDTPILGDTDRSGMIATTPMGRLGQPDDVAAVITFLASDDAAFVTGAEYVVDGGFTAA</sequence>
<dbReference type="RefSeq" id="WP_121370753.1">
    <property type="nucleotide sequence ID" value="NZ_RBKS01000001.1"/>
</dbReference>
<feature type="domain" description="Ketoreductase" evidence="4">
    <location>
        <begin position="7"/>
        <end position="190"/>
    </location>
</feature>
<dbReference type="InterPro" id="IPR057326">
    <property type="entry name" value="KR_dom"/>
</dbReference>
<dbReference type="Gene3D" id="3.40.50.720">
    <property type="entry name" value="NAD(P)-binding Rossmann-like Domain"/>
    <property type="match status" value="1"/>
</dbReference>
<dbReference type="InterPro" id="IPR036291">
    <property type="entry name" value="NAD(P)-bd_dom_sf"/>
</dbReference>
<evidence type="ECO:0000256" key="2">
    <source>
        <dbReference type="ARBA" id="ARBA00023002"/>
    </source>
</evidence>
<reference evidence="5 6" key="1">
    <citation type="submission" date="2018-10" db="EMBL/GenBank/DDBJ databases">
        <title>Sequencing the genomes of 1000 actinobacteria strains.</title>
        <authorList>
            <person name="Klenk H.-P."/>
        </authorList>
    </citation>
    <scope>NUCLEOTIDE SEQUENCE [LARGE SCALE GENOMIC DNA]</scope>
    <source>
        <strain evidence="5 6">DSM 17894</strain>
    </source>
</reference>
<dbReference type="SMART" id="SM00822">
    <property type="entry name" value="PKS_KR"/>
    <property type="match status" value="1"/>
</dbReference>
<dbReference type="FunFam" id="3.40.50.720:FF:000084">
    <property type="entry name" value="Short-chain dehydrogenase reductase"/>
    <property type="match status" value="1"/>
</dbReference>
<dbReference type="NCBIfam" id="NF005559">
    <property type="entry name" value="PRK07231.1"/>
    <property type="match status" value="1"/>
</dbReference>
<evidence type="ECO:0000313" key="5">
    <source>
        <dbReference type="EMBL" id="RKR75920.1"/>
    </source>
</evidence>
<evidence type="ECO:0000259" key="4">
    <source>
        <dbReference type="SMART" id="SM00822"/>
    </source>
</evidence>
<dbReference type="AlphaFoldDB" id="A0A495IJM2"/>
<dbReference type="Proteomes" id="UP000280008">
    <property type="component" value="Unassembled WGS sequence"/>
</dbReference>
<comment type="caution">
    <text evidence="5">The sequence shown here is derived from an EMBL/GenBank/DDBJ whole genome shotgun (WGS) entry which is preliminary data.</text>
</comment>
<dbReference type="InterPro" id="IPR002347">
    <property type="entry name" value="SDR_fam"/>
</dbReference>
<dbReference type="PRINTS" id="PR00080">
    <property type="entry name" value="SDRFAMILY"/>
</dbReference>
<evidence type="ECO:0000256" key="1">
    <source>
        <dbReference type="ARBA" id="ARBA00006484"/>
    </source>
</evidence>
<dbReference type="OrthoDB" id="286404at2"/>
<dbReference type="EMBL" id="RBKS01000001">
    <property type="protein sequence ID" value="RKR75920.1"/>
    <property type="molecule type" value="Genomic_DNA"/>
</dbReference>
<comment type="similarity">
    <text evidence="1">Belongs to the short-chain dehydrogenases/reductases (SDR) family.</text>
</comment>
<keyword evidence="2" id="KW-0560">Oxidoreductase</keyword>
<gene>
    <name evidence="5" type="ORF">C8E83_3084</name>
</gene>
<keyword evidence="3" id="KW-0520">NAD</keyword>
<dbReference type="GO" id="GO:0016491">
    <property type="term" value="F:oxidoreductase activity"/>
    <property type="evidence" value="ECO:0007669"/>
    <property type="project" value="UniProtKB-KW"/>
</dbReference>
<evidence type="ECO:0000256" key="3">
    <source>
        <dbReference type="ARBA" id="ARBA00023027"/>
    </source>
</evidence>
<keyword evidence="6" id="KW-1185">Reference proteome</keyword>
<accession>A0A495IJM2</accession>
<dbReference type="SUPFAM" id="SSF51735">
    <property type="entry name" value="NAD(P)-binding Rossmann-fold domains"/>
    <property type="match status" value="1"/>
</dbReference>